<organism evidence="1 2">
    <name type="scientific">Corynebacterium matruchotii ATCC 33806</name>
    <dbReference type="NCBI Taxonomy" id="566549"/>
    <lineage>
        <taxon>Bacteria</taxon>
        <taxon>Bacillati</taxon>
        <taxon>Actinomycetota</taxon>
        <taxon>Actinomycetes</taxon>
        <taxon>Mycobacteriales</taxon>
        <taxon>Corynebacteriaceae</taxon>
        <taxon>Corynebacterium</taxon>
    </lineage>
</organism>
<proteinExistence type="predicted"/>
<dbReference type="Proteomes" id="UP000006247">
    <property type="component" value="Unassembled WGS sequence"/>
</dbReference>
<accession>C0E6A3</accession>
<dbReference type="AlphaFoldDB" id="C0E6A3"/>
<protein>
    <submittedName>
        <fullName evidence="1">Uncharacterized protein</fullName>
    </submittedName>
</protein>
<dbReference type="HOGENOM" id="CLU_2786842_0_0_11"/>
<name>C0E6A3_9CORY</name>
<dbReference type="EMBL" id="ACEB01000042">
    <property type="protein sequence ID" value="EEG25945.1"/>
    <property type="molecule type" value="Genomic_DNA"/>
</dbReference>
<reference evidence="1 2" key="1">
    <citation type="submission" date="2009-01" db="EMBL/GenBank/DDBJ databases">
        <authorList>
            <person name="Fulton L."/>
            <person name="Clifton S."/>
            <person name="Chinwalla A.T."/>
            <person name="Mitreva M."/>
            <person name="Sodergren E."/>
            <person name="Weinstock G."/>
            <person name="Clifton S."/>
            <person name="Dooling D.J."/>
            <person name="Fulton B."/>
            <person name="Minx P."/>
            <person name="Pepin K.H."/>
            <person name="Johnson M."/>
            <person name="Bhonagiri V."/>
            <person name="Nash W.E."/>
            <person name="Mardis E.R."/>
            <person name="Wilson R.K."/>
        </authorList>
    </citation>
    <scope>NUCLEOTIDE SEQUENCE [LARGE SCALE GENOMIC DNA]</scope>
    <source>
        <strain evidence="1 2">ATCC 33806</strain>
    </source>
</reference>
<comment type="caution">
    <text evidence="1">The sequence shown here is derived from an EMBL/GenBank/DDBJ whole genome shotgun (WGS) entry which is preliminary data.</text>
</comment>
<evidence type="ECO:0000313" key="1">
    <source>
        <dbReference type="EMBL" id="EEG25945.1"/>
    </source>
</evidence>
<evidence type="ECO:0000313" key="2">
    <source>
        <dbReference type="Proteomes" id="UP000006247"/>
    </source>
</evidence>
<gene>
    <name evidence="1" type="ORF">CORMATOL_02537</name>
</gene>
<sequence>MIIKTSKHTNSKRSRVINYHLYQQNRIIQFRSPKSDKNQIYVDYYLAVKRNFISKQGLLITVNLSPSY</sequence>